<reference evidence="1" key="2">
    <citation type="journal article" date="2015" name="Data Brief">
        <title>Shoot transcriptome of the giant reed, Arundo donax.</title>
        <authorList>
            <person name="Barrero R.A."/>
            <person name="Guerrero F.D."/>
            <person name="Moolhuijzen P."/>
            <person name="Goolsby J.A."/>
            <person name="Tidwell J."/>
            <person name="Bellgard S.E."/>
            <person name="Bellgard M.I."/>
        </authorList>
    </citation>
    <scope>NUCLEOTIDE SEQUENCE</scope>
    <source>
        <tissue evidence="1">Shoot tissue taken approximately 20 cm above the soil surface</tissue>
    </source>
</reference>
<reference evidence="1" key="1">
    <citation type="submission" date="2014-09" db="EMBL/GenBank/DDBJ databases">
        <authorList>
            <person name="Magalhaes I.L.F."/>
            <person name="Oliveira U."/>
            <person name="Santos F.R."/>
            <person name="Vidigal T.H.D.A."/>
            <person name="Brescovit A.D."/>
            <person name="Santos A.J."/>
        </authorList>
    </citation>
    <scope>NUCLEOTIDE SEQUENCE</scope>
    <source>
        <tissue evidence="1">Shoot tissue taken approximately 20 cm above the soil surface</tissue>
    </source>
</reference>
<protein>
    <submittedName>
        <fullName evidence="1">Uncharacterized protein</fullName>
    </submittedName>
</protein>
<dbReference type="EMBL" id="GBRH01174888">
    <property type="protein sequence ID" value="JAE23008.1"/>
    <property type="molecule type" value="Transcribed_RNA"/>
</dbReference>
<accession>A0A0A9GQR0</accession>
<proteinExistence type="predicted"/>
<name>A0A0A9GQR0_ARUDO</name>
<dbReference type="AlphaFoldDB" id="A0A0A9GQR0"/>
<sequence>MSGLGMPVYLATSSASACIRRLRLSSLCRRRYIATSLNPVNLFDIYSNISSSSSSSSSFSSLM</sequence>
<organism evidence="1">
    <name type="scientific">Arundo donax</name>
    <name type="common">Giant reed</name>
    <name type="synonym">Donax arundinaceus</name>
    <dbReference type="NCBI Taxonomy" id="35708"/>
    <lineage>
        <taxon>Eukaryota</taxon>
        <taxon>Viridiplantae</taxon>
        <taxon>Streptophyta</taxon>
        <taxon>Embryophyta</taxon>
        <taxon>Tracheophyta</taxon>
        <taxon>Spermatophyta</taxon>
        <taxon>Magnoliopsida</taxon>
        <taxon>Liliopsida</taxon>
        <taxon>Poales</taxon>
        <taxon>Poaceae</taxon>
        <taxon>PACMAD clade</taxon>
        <taxon>Arundinoideae</taxon>
        <taxon>Arundineae</taxon>
        <taxon>Arundo</taxon>
    </lineage>
</organism>
<evidence type="ECO:0000313" key="1">
    <source>
        <dbReference type="EMBL" id="JAE23008.1"/>
    </source>
</evidence>